<dbReference type="GO" id="GO:0002949">
    <property type="term" value="P:tRNA threonylcarbamoyladenosine modification"/>
    <property type="evidence" value="ECO:0007669"/>
    <property type="project" value="InterPro"/>
</dbReference>
<dbReference type="Gene3D" id="3.30.420.40">
    <property type="match status" value="1"/>
</dbReference>
<sequence length="185" mass="18550">MSGDRILAERVEPMIKGQAERLMPMLEEVLAEAGVAWADLSAIGVGTGPGNFTGTRIAVAAARGLALALDIPAEGVTLAEAHGAGRDVIVCLPAPRGGVHACRGDEVRTTDGTLPDGWSAPLTGPAAAQVAAATGRAVVEAPSLPVSIARIAATRAAPDRPAPAPVYLRPADAAPAADVPPVILP</sequence>
<dbReference type="STRING" id="282197.SAMN04488517_102215"/>
<name>A0A0M6XRY0_9RHOB</name>
<dbReference type="Proteomes" id="UP000048908">
    <property type="component" value="Unassembled WGS sequence"/>
</dbReference>
<evidence type="ECO:0000259" key="1">
    <source>
        <dbReference type="Pfam" id="PF00814"/>
    </source>
</evidence>
<dbReference type="PANTHER" id="PTHR11735">
    <property type="entry name" value="TRNA N6-ADENOSINE THREONYLCARBAMOYLTRANSFERASE"/>
    <property type="match status" value="1"/>
</dbReference>
<organism evidence="2 3">
    <name type="scientific">Jannaschia rubra</name>
    <dbReference type="NCBI Taxonomy" id="282197"/>
    <lineage>
        <taxon>Bacteria</taxon>
        <taxon>Pseudomonadati</taxon>
        <taxon>Pseudomonadota</taxon>
        <taxon>Alphaproteobacteria</taxon>
        <taxon>Rhodobacterales</taxon>
        <taxon>Roseobacteraceae</taxon>
        <taxon>Jannaschia</taxon>
    </lineage>
</organism>
<gene>
    <name evidence="2" type="ORF">JAN5088_02169</name>
</gene>
<dbReference type="AlphaFoldDB" id="A0A0M6XRY0"/>
<evidence type="ECO:0000313" key="2">
    <source>
        <dbReference type="EMBL" id="CTQ33387.1"/>
    </source>
</evidence>
<reference evidence="2 3" key="1">
    <citation type="submission" date="2015-07" db="EMBL/GenBank/DDBJ databases">
        <authorList>
            <person name="Noorani M."/>
        </authorList>
    </citation>
    <scope>NUCLEOTIDE SEQUENCE [LARGE SCALE GENOMIC DNA]</scope>
    <source>
        <strain evidence="2 3">CECT 5088</strain>
    </source>
</reference>
<dbReference type="EMBL" id="CXPG01000020">
    <property type="protein sequence ID" value="CTQ33387.1"/>
    <property type="molecule type" value="Genomic_DNA"/>
</dbReference>
<keyword evidence="3" id="KW-1185">Reference proteome</keyword>
<protein>
    <submittedName>
        <fullName evidence="2">UGMP family protein</fullName>
    </submittedName>
</protein>
<dbReference type="GO" id="GO:0005829">
    <property type="term" value="C:cytosol"/>
    <property type="evidence" value="ECO:0007669"/>
    <property type="project" value="TreeGrafter"/>
</dbReference>
<dbReference type="InterPro" id="IPR000905">
    <property type="entry name" value="Gcp-like_dom"/>
</dbReference>
<feature type="domain" description="Gcp-like" evidence="1">
    <location>
        <begin position="17"/>
        <end position="114"/>
    </location>
</feature>
<proteinExistence type="predicted"/>
<dbReference type="PANTHER" id="PTHR11735:SF11">
    <property type="entry name" value="TRNA THREONYLCARBAMOYLADENOSINE BIOSYNTHESIS PROTEIN TSAB"/>
    <property type="match status" value="1"/>
</dbReference>
<evidence type="ECO:0000313" key="3">
    <source>
        <dbReference type="Proteomes" id="UP000048908"/>
    </source>
</evidence>
<dbReference type="NCBIfam" id="TIGR03725">
    <property type="entry name" value="T6A_YeaZ"/>
    <property type="match status" value="1"/>
</dbReference>
<dbReference type="Pfam" id="PF00814">
    <property type="entry name" value="TsaD"/>
    <property type="match status" value="1"/>
</dbReference>
<dbReference type="SUPFAM" id="SSF53067">
    <property type="entry name" value="Actin-like ATPase domain"/>
    <property type="match status" value="1"/>
</dbReference>
<accession>A0A0M6XRY0</accession>
<dbReference type="InterPro" id="IPR022496">
    <property type="entry name" value="T6A_TsaB"/>
</dbReference>
<dbReference type="InterPro" id="IPR043129">
    <property type="entry name" value="ATPase_NBD"/>
</dbReference>